<evidence type="ECO:0000256" key="14">
    <source>
        <dbReference type="ARBA" id="ARBA00023136"/>
    </source>
</evidence>
<feature type="compositionally biased region" description="Pro residues" evidence="15">
    <location>
        <begin position="230"/>
        <end position="248"/>
    </location>
</feature>
<dbReference type="GO" id="GO:0004519">
    <property type="term" value="F:endonuclease activity"/>
    <property type="evidence" value="ECO:0007669"/>
    <property type="project" value="UniProtKB-KW"/>
</dbReference>
<evidence type="ECO:0000256" key="4">
    <source>
        <dbReference type="ARBA" id="ARBA00013404"/>
    </source>
</evidence>
<evidence type="ECO:0000256" key="5">
    <source>
        <dbReference type="ARBA" id="ARBA00014651"/>
    </source>
</evidence>
<keyword evidence="13" id="KW-0496">Mitochondrion</keyword>
<dbReference type="PROSITE" id="PS50830">
    <property type="entry name" value="TNASE_3"/>
    <property type="match status" value="1"/>
</dbReference>
<evidence type="ECO:0000256" key="12">
    <source>
        <dbReference type="ARBA" id="ARBA00022989"/>
    </source>
</evidence>
<dbReference type="GO" id="GO:0016020">
    <property type="term" value="C:membrane"/>
    <property type="evidence" value="ECO:0007669"/>
    <property type="project" value="UniProtKB-SubCell"/>
</dbReference>
<evidence type="ECO:0000313" key="18">
    <source>
        <dbReference type="Proteomes" id="UP001275084"/>
    </source>
</evidence>
<keyword evidence="8" id="KW-0479">Metal-binding</keyword>
<comment type="caution">
    <text evidence="17">The sequence shown here is derived from an EMBL/GenBank/DDBJ whole genome shotgun (WGS) entry which is preliminary data.</text>
</comment>
<keyword evidence="9" id="KW-0255">Endonuclease</keyword>
<evidence type="ECO:0000259" key="16">
    <source>
        <dbReference type="PROSITE" id="PS50830"/>
    </source>
</evidence>
<dbReference type="Gene3D" id="2.40.50.90">
    <property type="match status" value="1"/>
</dbReference>
<feature type="compositionally biased region" description="Basic and acidic residues" evidence="15">
    <location>
        <begin position="139"/>
        <end position="165"/>
    </location>
</feature>
<evidence type="ECO:0000256" key="10">
    <source>
        <dbReference type="ARBA" id="ARBA00022801"/>
    </source>
</evidence>
<evidence type="ECO:0000256" key="11">
    <source>
        <dbReference type="ARBA" id="ARBA00022837"/>
    </source>
</evidence>
<feature type="domain" description="TNase-like" evidence="16">
    <location>
        <begin position="313"/>
        <end position="475"/>
    </location>
</feature>
<comment type="similarity">
    <text evidence="3">Belongs to the LCL3 family.</text>
</comment>
<dbReference type="GO" id="GO:0046872">
    <property type="term" value="F:metal ion binding"/>
    <property type="evidence" value="ECO:0007669"/>
    <property type="project" value="UniProtKB-KW"/>
</dbReference>
<name>A0AAJ0HUD8_9PEZI</name>
<keyword evidence="6" id="KW-0812">Transmembrane</keyword>
<dbReference type="GO" id="GO:0016787">
    <property type="term" value="F:hydrolase activity"/>
    <property type="evidence" value="ECO:0007669"/>
    <property type="project" value="UniProtKB-KW"/>
</dbReference>
<evidence type="ECO:0000256" key="3">
    <source>
        <dbReference type="ARBA" id="ARBA00005435"/>
    </source>
</evidence>
<sequence length="509" mass="57504">MCHHKRTLFSCGHSEWKGLSKPCHLEEAFERGECDEGCAEMWSHGFNAVRIDDLCEPCTLAKEMIDHRFQAIKQRIQALRENIDSRLAVLGHGEEGDESDFEKDATPLNMDDVETLLNKLKEHDSPTTTTAVVGPLETSAEKAGEKGDDKANKQEGKEVDMPNKVGKGEEALIEVSDPKLRPFILPVMLGLPGWFRQLPLGIIMGWGLWSSPPSDDGKRAVALDKQPRRTSPPPLEEPPQPALVPIPPPKNKSNISWNGSLNAHNWEHYKEPRNYIPPALLFGFSFAFWAFWRSYLRRFPGANHIAPGLFRRRGLLGKVTSVGDGDGFHLFHTPGGRLAGWGWLRRVPKERKDLKGRTISIRLAGVDAPEAAHFGKPAQPFSAEAMTFLRSYILGQRVRAFIYKRDQYERVVATVFVRKPPFFFRKDVGLELLKRGLATTYEAKTGAEFGGVMMEDKYKSVEAWAREKGRGMWAQEKPTGFFGFGKKQDIETPRQYKDRLRQLDNGVKK</sequence>
<dbReference type="SMART" id="SM00318">
    <property type="entry name" value="SNc"/>
    <property type="match status" value="1"/>
</dbReference>
<dbReference type="EMBL" id="JAUIQD010000001">
    <property type="protein sequence ID" value="KAK3363080.1"/>
    <property type="molecule type" value="Genomic_DNA"/>
</dbReference>
<dbReference type="InterPro" id="IPR016071">
    <property type="entry name" value="Staphylococal_nuclease_OB-fold"/>
</dbReference>
<dbReference type="FunFam" id="2.40.50.90:FF:000029">
    <property type="entry name" value="Probable endonuclease lcl3"/>
    <property type="match status" value="1"/>
</dbReference>
<evidence type="ECO:0000313" key="17">
    <source>
        <dbReference type="EMBL" id="KAK3363080.1"/>
    </source>
</evidence>
<reference evidence="17" key="1">
    <citation type="journal article" date="2023" name="Mol. Phylogenet. Evol.">
        <title>Genome-scale phylogeny and comparative genomics of the fungal order Sordariales.</title>
        <authorList>
            <person name="Hensen N."/>
            <person name="Bonometti L."/>
            <person name="Westerberg I."/>
            <person name="Brannstrom I.O."/>
            <person name="Guillou S."/>
            <person name="Cros-Aarteil S."/>
            <person name="Calhoun S."/>
            <person name="Haridas S."/>
            <person name="Kuo A."/>
            <person name="Mondo S."/>
            <person name="Pangilinan J."/>
            <person name="Riley R."/>
            <person name="LaButti K."/>
            <person name="Andreopoulos B."/>
            <person name="Lipzen A."/>
            <person name="Chen C."/>
            <person name="Yan M."/>
            <person name="Daum C."/>
            <person name="Ng V."/>
            <person name="Clum A."/>
            <person name="Steindorff A."/>
            <person name="Ohm R.A."/>
            <person name="Martin F."/>
            <person name="Silar P."/>
            <person name="Natvig D.O."/>
            <person name="Lalanne C."/>
            <person name="Gautier V."/>
            <person name="Ament-Velasquez S.L."/>
            <person name="Kruys A."/>
            <person name="Hutchinson M.I."/>
            <person name="Powell A.J."/>
            <person name="Barry K."/>
            <person name="Miller A.N."/>
            <person name="Grigoriev I.V."/>
            <person name="Debuchy R."/>
            <person name="Gladieux P."/>
            <person name="Hiltunen Thoren M."/>
            <person name="Johannesson H."/>
        </authorList>
    </citation>
    <scope>NUCLEOTIDE SEQUENCE</scope>
    <source>
        <strain evidence="17">CBS 955.72</strain>
    </source>
</reference>
<proteinExistence type="inferred from homology"/>
<dbReference type="PANTHER" id="PTHR12302">
    <property type="entry name" value="EBNA2 BINDING PROTEIN P100"/>
    <property type="match status" value="1"/>
</dbReference>
<dbReference type="InterPro" id="IPR035437">
    <property type="entry name" value="SNase_OB-fold_sf"/>
</dbReference>
<keyword evidence="18" id="KW-1185">Reference proteome</keyword>
<comment type="subcellular location">
    <subcellularLocation>
        <location evidence="1">Membrane</location>
        <topology evidence="1">Single-pass membrane protein</topology>
    </subcellularLocation>
    <subcellularLocation>
        <location evidence="2">Mitochondrion</location>
    </subcellularLocation>
</comment>
<accession>A0AAJ0HUD8</accession>
<evidence type="ECO:0000256" key="9">
    <source>
        <dbReference type="ARBA" id="ARBA00022759"/>
    </source>
</evidence>
<keyword evidence="14" id="KW-0472">Membrane</keyword>
<gene>
    <name evidence="17" type="ORF">B0T25DRAFT_443714</name>
</gene>
<protein>
    <recommendedName>
        <fullName evidence="4">Probable endonuclease LCL3</fullName>
    </recommendedName>
    <alternativeName>
        <fullName evidence="5">Probable endonuclease lcl3</fullName>
    </alternativeName>
</protein>
<evidence type="ECO:0000256" key="8">
    <source>
        <dbReference type="ARBA" id="ARBA00022723"/>
    </source>
</evidence>
<keyword evidence="10" id="KW-0378">Hydrolase</keyword>
<dbReference type="Proteomes" id="UP001275084">
    <property type="component" value="Unassembled WGS sequence"/>
</dbReference>
<evidence type="ECO:0000256" key="7">
    <source>
        <dbReference type="ARBA" id="ARBA00022722"/>
    </source>
</evidence>
<evidence type="ECO:0000256" key="2">
    <source>
        <dbReference type="ARBA" id="ARBA00004173"/>
    </source>
</evidence>
<keyword evidence="12" id="KW-1133">Transmembrane helix</keyword>
<feature type="region of interest" description="Disordered" evidence="15">
    <location>
        <begin position="225"/>
        <end position="248"/>
    </location>
</feature>
<dbReference type="SUPFAM" id="SSF50199">
    <property type="entry name" value="Staphylococcal nuclease"/>
    <property type="match status" value="1"/>
</dbReference>
<keyword evidence="11" id="KW-0106">Calcium</keyword>
<evidence type="ECO:0000256" key="15">
    <source>
        <dbReference type="SAM" id="MobiDB-lite"/>
    </source>
</evidence>
<organism evidence="17 18">
    <name type="scientific">Lasiosphaeria hispida</name>
    <dbReference type="NCBI Taxonomy" id="260671"/>
    <lineage>
        <taxon>Eukaryota</taxon>
        <taxon>Fungi</taxon>
        <taxon>Dikarya</taxon>
        <taxon>Ascomycota</taxon>
        <taxon>Pezizomycotina</taxon>
        <taxon>Sordariomycetes</taxon>
        <taxon>Sordariomycetidae</taxon>
        <taxon>Sordariales</taxon>
        <taxon>Lasiosphaeriaceae</taxon>
        <taxon>Lasiosphaeria</taxon>
    </lineage>
</organism>
<dbReference type="GO" id="GO:0005739">
    <property type="term" value="C:mitochondrion"/>
    <property type="evidence" value="ECO:0007669"/>
    <property type="project" value="UniProtKB-SubCell"/>
</dbReference>
<evidence type="ECO:0000256" key="6">
    <source>
        <dbReference type="ARBA" id="ARBA00022692"/>
    </source>
</evidence>
<dbReference type="PANTHER" id="PTHR12302:SF3">
    <property type="entry name" value="SERINE_THREONINE-PROTEIN KINASE 31"/>
    <property type="match status" value="1"/>
</dbReference>
<keyword evidence="7" id="KW-0540">Nuclease</keyword>
<reference evidence="17" key="2">
    <citation type="submission" date="2023-06" db="EMBL/GenBank/DDBJ databases">
        <authorList>
            <consortium name="Lawrence Berkeley National Laboratory"/>
            <person name="Haridas S."/>
            <person name="Hensen N."/>
            <person name="Bonometti L."/>
            <person name="Westerberg I."/>
            <person name="Brannstrom I.O."/>
            <person name="Guillou S."/>
            <person name="Cros-Aarteil S."/>
            <person name="Calhoun S."/>
            <person name="Kuo A."/>
            <person name="Mondo S."/>
            <person name="Pangilinan J."/>
            <person name="Riley R."/>
            <person name="Labutti K."/>
            <person name="Andreopoulos B."/>
            <person name="Lipzen A."/>
            <person name="Chen C."/>
            <person name="Yanf M."/>
            <person name="Daum C."/>
            <person name="Ng V."/>
            <person name="Clum A."/>
            <person name="Steindorff A."/>
            <person name="Ohm R."/>
            <person name="Martin F."/>
            <person name="Silar P."/>
            <person name="Natvig D."/>
            <person name="Lalanne C."/>
            <person name="Gautier V."/>
            <person name="Ament-Velasquez S.L."/>
            <person name="Kruys A."/>
            <person name="Hutchinson M.I."/>
            <person name="Powell A.J."/>
            <person name="Barry K."/>
            <person name="Miller A.N."/>
            <person name="Grigoriev I.V."/>
            <person name="Debuchy R."/>
            <person name="Gladieux P."/>
            <person name="Thoren M.H."/>
            <person name="Johannesson H."/>
        </authorList>
    </citation>
    <scope>NUCLEOTIDE SEQUENCE</scope>
    <source>
        <strain evidence="17">CBS 955.72</strain>
    </source>
</reference>
<evidence type="ECO:0000256" key="13">
    <source>
        <dbReference type="ARBA" id="ARBA00023128"/>
    </source>
</evidence>
<dbReference type="Pfam" id="PF00565">
    <property type="entry name" value="SNase"/>
    <property type="match status" value="1"/>
</dbReference>
<dbReference type="AlphaFoldDB" id="A0AAJ0HUD8"/>
<evidence type="ECO:0000256" key="1">
    <source>
        <dbReference type="ARBA" id="ARBA00004167"/>
    </source>
</evidence>
<feature type="region of interest" description="Disordered" evidence="15">
    <location>
        <begin position="125"/>
        <end position="165"/>
    </location>
</feature>